<dbReference type="EMBL" id="JAGTJS010000053">
    <property type="protein sequence ID" value="KAH7224239.1"/>
    <property type="molecule type" value="Genomic_DNA"/>
</dbReference>
<evidence type="ECO:0000256" key="3">
    <source>
        <dbReference type="SAM" id="MobiDB-lite"/>
    </source>
</evidence>
<gene>
    <name evidence="4" type="ORF">B0J15DRAFT_411524</name>
</gene>
<dbReference type="Proteomes" id="UP000736672">
    <property type="component" value="Unassembled WGS sequence"/>
</dbReference>
<dbReference type="PANTHER" id="PTHR37534">
    <property type="entry name" value="TRANSCRIPTIONAL ACTIVATOR PROTEIN UGA3"/>
    <property type="match status" value="1"/>
</dbReference>
<evidence type="ECO:0000256" key="1">
    <source>
        <dbReference type="ARBA" id="ARBA00004123"/>
    </source>
</evidence>
<sequence length="485" mass="54672">MAGSCWTCIEQSATCSRELPKCKTCHQSGRTCAGYARKLLWPTIQPGKRHFKVSTRREAKQHDRNSSRHKAMPEARRRARITLSSLSPFGVPAHESRLIQHFADNVARIALAIDYRGNVYRSFIPMAMHDQALLYSIMAVSAAHLGRWNRKTDTPLDTITSSREYTRRALMELGKRLQDPVLAASESTLATMLNLISIEVGNGSRQWKHHYEALEGWLRWKGDTSQLDPFLKSWVFMAGFQAALVFREKPSDTITGWLETLRCQPEESPQQVVDPFLGYSVKLPRLLASILQKAQTDSIITQGELERKLAHLQQEIAACELDINKPIELASSCQSDSFISLTDTSIGQNDLWRRTGATAEIFRHAAHIYTHRIGASMGRSLPREIQKSVDAILDLLALVPDVRGPGTNLAWPLFVVGLEIDSSMLRDVILERWQSLHLLGMKSTQGAERVLLETWKRCDRAKVGCGVVKPWQDVMHSLGEEHMMA</sequence>
<proteinExistence type="predicted"/>
<dbReference type="GO" id="GO:0008270">
    <property type="term" value="F:zinc ion binding"/>
    <property type="evidence" value="ECO:0007669"/>
    <property type="project" value="InterPro"/>
</dbReference>
<organism evidence="4 5">
    <name type="scientific">Fusarium solani</name>
    <name type="common">Filamentous fungus</name>
    <dbReference type="NCBI Taxonomy" id="169388"/>
    <lineage>
        <taxon>Eukaryota</taxon>
        <taxon>Fungi</taxon>
        <taxon>Dikarya</taxon>
        <taxon>Ascomycota</taxon>
        <taxon>Pezizomycotina</taxon>
        <taxon>Sordariomycetes</taxon>
        <taxon>Hypocreomycetidae</taxon>
        <taxon>Hypocreales</taxon>
        <taxon>Nectriaceae</taxon>
        <taxon>Fusarium</taxon>
        <taxon>Fusarium solani species complex</taxon>
    </lineage>
</organism>
<feature type="region of interest" description="Disordered" evidence="3">
    <location>
        <begin position="51"/>
        <end position="75"/>
    </location>
</feature>
<accession>A0A9P9FZ81</accession>
<dbReference type="AlphaFoldDB" id="A0A9P9FZ81"/>
<feature type="compositionally biased region" description="Basic and acidic residues" evidence="3">
    <location>
        <begin position="55"/>
        <end position="75"/>
    </location>
</feature>
<dbReference type="Pfam" id="PF11951">
    <property type="entry name" value="Fungal_trans_2"/>
    <property type="match status" value="1"/>
</dbReference>
<dbReference type="OrthoDB" id="5069391at2759"/>
<dbReference type="PANTHER" id="PTHR37534:SF7">
    <property type="entry name" value="TRANSCRIPTIONAL ACTIVATOR PROTEIN UGA3"/>
    <property type="match status" value="1"/>
</dbReference>
<evidence type="ECO:0000313" key="4">
    <source>
        <dbReference type="EMBL" id="KAH7224239.1"/>
    </source>
</evidence>
<dbReference type="InterPro" id="IPR021858">
    <property type="entry name" value="Fun_TF"/>
</dbReference>
<comment type="subcellular location">
    <subcellularLocation>
        <location evidence="1">Nucleus</location>
    </subcellularLocation>
</comment>
<dbReference type="GO" id="GO:0000981">
    <property type="term" value="F:DNA-binding transcription factor activity, RNA polymerase II-specific"/>
    <property type="evidence" value="ECO:0007669"/>
    <property type="project" value="InterPro"/>
</dbReference>
<name>A0A9P9FZ81_FUSSL</name>
<dbReference type="SUPFAM" id="SSF57701">
    <property type="entry name" value="Zn2/Cys6 DNA-binding domain"/>
    <property type="match status" value="1"/>
</dbReference>
<dbReference type="GO" id="GO:0000976">
    <property type="term" value="F:transcription cis-regulatory region binding"/>
    <property type="evidence" value="ECO:0007669"/>
    <property type="project" value="TreeGrafter"/>
</dbReference>
<evidence type="ECO:0000256" key="2">
    <source>
        <dbReference type="ARBA" id="ARBA00023242"/>
    </source>
</evidence>
<comment type="caution">
    <text evidence="4">The sequence shown here is derived from an EMBL/GenBank/DDBJ whole genome shotgun (WGS) entry which is preliminary data.</text>
</comment>
<dbReference type="InterPro" id="IPR036864">
    <property type="entry name" value="Zn2-C6_fun-type_DNA-bd_sf"/>
</dbReference>
<dbReference type="GO" id="GO:0045944">
    <property type="term" value="P:positive regulation of transcription by RNA polymerase II"/>
    <property type="evidence" value="ECO:0007669"/>
    <property type="project" value="TreeGrafter"/>
</dbReference>
<dbReference type="GO" id="GO:0005634">
    <property type="term" value="C:nucleus"/>
    <property type="evidence" value="ECO:0007669"/>
    <property type="project" value="UniProtKB-SubCell"/>
</dbReference>
<keyword evidence="5" id="KW-1185">Reference proteome</keyword>
<keyword evidence="2" id="KW-0539">Nucleus</keyword>
<protein>
    <submittedName>
        <fullName evidence="4">Fungal-specific transcription factor domain-containing protein</fullName>
    </submittedName>
</protein>
<evidence type="ECO:0000313" key="5">
    <source>
        <dbReference type="Proteomes" id="UP000736672"/>
    </source>
</evidence>
<reference evidence="4" key="1">
    <citation type="journal article" date="2021" name="Nat. Commun.">
        <title>Genetic determinants of endophytism in the Arabidopsis root mycobiome.</title>
        <authorList>
            <person name="Mesny F."/>
            <person name="Miyauchi S."/>
            <person name="Thiergart T."/>
            <person name="Pickel B."/>
            <person name="Atanasova L."/>
            <person name="Karlsson M."/>
            <person name="Huettel B."/>
            <person name="Barry K.W."/>
            <person name="Haridas S."/>
            <person name="Chen C."/>
            <person name="Bauer D."/>
            <person name="Andreopoulos W."/>
            <person name="Pangilinan J."/>
            <person name="LaButti K."/>
            <person name="Riley R."/>
            <person name="Lipzen A."/>
            <person name="Clum A."/>
            <person name="Drula E."/>
            <person name="Henrissat B."/>
            <person name="Kohler A."/>
            <person name="Grigoriev I.V."/>
            <person name="Martin F.M."/>
            <person name="Hacquard S."/>
        </authorList>
    </citation>
    <scope>NUCLEOTIDE SEQUENCE</scope>
    <source>
        <strain evidence="4">FSSC 5 MPI-SDFR-AT-0091</strain>
    </source>
</reference>